<dbReference type="FunCoup" id="A0A672Y3G1">
    <property type="interactions" value="11"/>
</dbReference>
<dbReference type="Ensembl" id="ENSSORT00005000315.1">
    <property type="protein sequence ID" value="ENSSORP00005000293.1"/>
    <property type="gene ID" value="ENSSORG00005000220.1"/>
</dbReference>
<comment type="subcellular location">
    <subcellularLocation>
        <location evidence="3">Cytoplasm</location>
    </subcellularLocation>
    <subcellularLocation>
        <location evidence="2">Nucleus</location>
    </subcellularLocation>
</comment>
<dbReference type="GO" id="GO:0016787">
    <property type="term" value="F:hydrolase activity"/>
    <property type="evidence" value="ECO:0007669"/>
    <property type="project" value="UniProtKB-KW"/>
</dbReference>
<evidence type="ECO:0000256" key="6">
    <source>
        <dbReference type="ARBA" id="ARBA00022490"/>
    </source>
</evidence>
<evidence type="ECO:0000256" key="11">
    <source>
        <dbReference type="ARBA" id="ARBA00030126"/>
    </source>
</evidence>
<comment type="cofactor">
    <cofactor evidence="1">
        <name>a divalent metal cation</name>
        <dbReference type="ChEBI" id="CHEBI:60240"/>
    </cofactor>
</comment>
<evidence type="ECO:0000256" key="3">
    <source>
        <dbReference type="ARBA" id="ARBA00004496"/>
    </source>
</evidence>
<evidence type="ECO:0000256" key="12">
    <source>
        <dbReference type="ARBA" id="ARBA00045850"/>
    </source>
</evidence>
<keyword evidence="15" id="KW-1185">Reference proteome</keyword>
<evidence type="ECO:0000256" key="9">
    <source>
        <dbReference type="ARBA" id="ARBA00022801"/>
    </source>
</evidence>
<evidence type="ECO:0000256" key="4">
    <source>
        <dbReference type="ARBA" id="ARBA00006958"/>
    </source>
</evidence>
<evidence type="ECO:0000256" key="2">
    <source>
        <dbReference type="ARBA" id="ARBA00004123"/>
    </source>
</evidence>
<dbReference type="Pfam" id="PF13359">
    <property type="entry name" value="DDE_Tnp_4"/>
    <property type="match status" value="1"/>
</dbReference>
<dbReference type="Proteomes" id="UP000472271">
    <property type="component" value="Chromosome 8"/>
</dbReference>
<comment type="function">
    <text evidence="12">Transposase-derived protein that may have nuclease activity. Does not have transposase activity.</text>
</comment>
<dbReference type="InterPro" id="IPR026103">
    <property type="entry name" value="HARBI1_animal"/>
</dbReference>
<proteinExistence type="inferred from homology"/>
<name>A0A672Y3G1_9TELE</name>
<feature type="domain" description="DDE Tnp4" evidence="13">
    <location>
        <begin position="140"/>
        <end position="288"/>
    </location>
</feature>
<dbReference type="GO" id="GO:0005634">
    <property type="term" value="C:nucleus"/>
    <property type="evidence" value="ECO:0007669"/>
    <property type="project" value="UniProtKB-SubCell"/>
</dbReference>
<dbReference type="AlphaFoldDB" id="A0A672Y3G1"/>
<evidence type="ECO:0000256" key="8">
    <source>
        <dbReference type="ARBA" id="ARBA00022723"/>
    </source>
</evidence>
<dbReference type="GO" id="GO:0004518">
    <property type="term" value="F:nuclease activity"/>
    <property type="evidence" value="ECO:0007669"/>
    <property type="project" value="UniProtKB-KW"/>
</dbReference>
<sequence>AIHCIVLLFKRIFHPRVNIFGMNEETLIKRYRLSSFAILELLDEIKADLEPATRRSQAIPAMTKLLASLHFFASGSFQRTVAITAGISQSRFSEVLSEVLNAMLRRMAKFIRFPHTQNSLNETKQGFFAVAGFPGVIGAIDCTHVQLVPPAGTEHVYRNRKHTHSLNVQCVCDAKGIITNIVAKYPGSVHDSYILRNSALFSKLRDGEFGDGDSAYPLHPFLLTPVLNPTTAAENRYNEAHIRTRNVVERTFGILKSRFRCLDRTGGALLYRPEKVAQIVVTCCMLHNIAKLHGLEHDAMPEDNVGPSLRMEQQLNAAGTQTRTSLIQSHFL</sequence>
<keyword evidence="9" id="KW-0378">Hydrolase</keyword>
<comment type="similarity">
    <text evidence="4">Belongs to the HARBI1 family.</text>
</comment>
<keyword evidence="10" id="KW-0539">Nucleus</keyword>
<protein>
    <recommendedName>
        <fullName evidence="5">Putative nuclease HARBI1</fullName>
    </recommendedName>
    <alternativeName>
        <fullName evidence="11">Harbinger transposase-derived nuclease</fullName>
    </alternativeName>
</protein>
<keyword evidence="8" id="KW-0479">Metal-binding</keyword>
<accession>A0A672Y3G1</accession>
<evidence type="ECO:0000259" key="13">
    <source>
        <dbReference type="Pfam" id="PF13359"/>
    </source>
</evidence>
<reference evidence="14" key="1">
    <citation type="submission" date="2019-06" db="EMBL/GenBank/DDBJ databases">
        <authorList>
            <consortium name="Wellcome Sanger Institute Data Sharing"/>
        </authorList>
    </citation>
    <scope>NUCLEOTIDE SEQUENCE [LARGE SCALE GENOMIC DNA]</scope>
</reference>
<dbReference type="PANTHER" id="PTHR22930:SF267">
    <property type="entry name" value="NUCLEASE HARBI1-RELATED"/>
    <property type="match status" value="1"/>
</dbReference>
<dbReference type="InParanoid" id="A0A672Y3G1"/>
<dbReference type="PRINTS" id="PR02086">
    <property type="entry name" value="PUTNUCHARBI1"/>
</dbReference>
<dbReference type="GO" id="GO:0005737">
    <property type="term" value="C:cytoplasm"/>
    <property type="evidence" value="ECO:0007669"/>
    <property type="project" value="UniProtKB-SubCell"/>
</dbReference>
<dbReference type="GO" id="GO:0046872">
    <property type="term" value="F:metal ion binding"/>
    <property type="evidence" value="ECO:0007669"/>
    <property type="project" value="UniProtKB-KW"/>
</dbReference>
<evidence type="ECO:0000313" key="15">
    <source>
        <dbReference type="Proteomes" id="UP000472271"/>
    </source>
</evidence>
<dbReference type="InterPro" id="IPR045249">
    <property type="entry name" value="HARBI1-like"/>
</dbReference>
<dbReference type="InterPro" id="IPR027806">
    <property type="entry name" value="HARBI1_dom"/>
</dbReference>
<reference evidence="14" key="2">
    <citation type="submission" date="2025-08" db="UniProtKB">
        <authorList>
            <consortium name="Ensembl"/>
        </authorList>
    </citation>
    <scope>IDENTIFICATION</scope>
</reference>
<evidence type="ECO:0000256" key="1">
    <source>
        <dbReference type="ARBA" id="ARBA00001968"/>
    </source>
</evidence>
<evidence type="ECO:0000313" key="14">
    <source>
        <dbReference type="Ensembl" id="ENSSORP00005000293.1"/>
    </source>
</evidence>
<evidence type="ECO:0000256" key="10">
    <source>
        <dbReference type="ARBA" id="ARBA00023242"/>
    </source>
</evidence>
<dbReference type="PANTHER" id="PTHR22930">
    <property type="match status" value="1"/>
</dbReference>
<evidence type="ECO:0000256" key="5">
    <source>
        <dbReference type="ARBA" id="ARBA00015519"/>
    </source>
</evidence>
<evidence type="ECO:0000256" key="7">
    <source>
        <dbReference type="ARBA" id="ARBA00022722"/>
    </source>
</evidence>
<reference evidence="14" key="3">
    <citation type="submission" date="2025-09" db="UniProtKB">
        <authorList>
            <consortium name="Ensembl"/>
        </authorList>
    </citation>
    <scope>IDENTIFICATION</scope>
</reference>
<keyword evidence="6" id="KW-0963">Cytoplasm</keyword>
<organism evidence="14 15">
    <name type="scientific">Sphaeramia orbicularis</name>
    <name type="common">orbiculate cardinalfish</name>
    <dbReference type="NCBI Taxonomy" id="375764"/>
    <lineage>
        <taxon>Eukaryota</taxon>
        <taxon>Metazoa</taxon>
        <taxon>Chordata</taxon>
        <taxon>Craniata</taxon>
        <taxon>Vertebrata</taxon>
        <taxon>Euteleostomi</taxon>
        <taxon>Actinopterygii</taxon>
        <taxon>Neopterygii</taxon>
        <taxon>Teleostei</taxon>
        <taxon>Neoteleostei</taxon>
        <taxon>Acanthomorphata</taxon>
        <taxon>Gobiaria</taxon>
        <taxon>Kurtiformes</taxon>
        <taxon>Apogonoidei</taxon>
        <taxon>Apogonidae</taxon>
        <taxon>Apogoninae</taxon>
        <taxon>Sphaeramia</taxon>
    </lineage>
</organism>
<keyword evidence="7" id="KW-0540">Nuclease</keyword>